<keyword evidence="1" id="KW-0479">Metal-binding</keyword>
<dbReference type="PROSITE" id="PS50966">
    <property type="entry name" value="ZF_SWIM"/>
    <property type="match status" value="1"/>
</dbReference>
<dbReference type="PANTHER" id="PTHR31973:SF187">
    <property type="entry name" value="MUTATOR TRANSPOSASE MUDRA PROTEIN"/>
    <property type="match status" value="1"/>
</dbReference>
<sequence>MDVWYVASARDVDIPPVGSYADVWRGINKGTLLATTTLDANNAIFSIAFSVVSREMAADWTWFITTLRETIGEEYDHSSLVFVSDRNPSIISTVGEIFGSVRHAYCLKHLKENLKSFLRGPQLSKAAKDMISVLGARSMPVFGLADSIRKKVMQLYYERRVLQWEAPVGSAIESKLLDFVHECENYTVHYSGVDQYEIRFEAISRETWLECRWCSCRETEFTRLPCKHQFVIMKRLGHNLYPYVENWCRWEWQDTIYELPINAMDSTNMPTMDEVLADLEHDNIMPPVGRRPGQPKGKRHELVSVNVHQLHCSGCDVVRQNWRRCTEPVNDPIHVANAVLSLQAMFEAFNVDDKLNFHQTLFISKKYELSLWMRAL</sequence>
<keyword evidence="1" id="KW-0862">Zinc</keyword>
<dbReference type="InterPro" id="IPR007527">
    <property type="entry name" value="Znf_SWIM"/>
</dbReference>
<dbReference type="OrthoDB" id="1105059at2759"/>
<dbReference type="PANTHER" id="PTHR31973">
    <property type="entry name" value="POLYPROTEIN, PUTATIVE-RELATED"/>
    <property type="match status" value="1"/>
</dbReference>
<feature type="domain" description="SWIM-type" evidence="2">
    <location>
        <begin position="196"/>
        <end position="237"/>
    </location>
</feature>
<keyword evidence="1" id="KW-0863">Zinc-finger</keyword>
<dbReference type="InterPro" id="IPR018289">
    <property type="entry name" value="MULE_transposase_dom"/>
</dbReference>
<protein>
    <recommendedName>
        <fullName evidence="2">SWIM-type domain-containing protein</fullName>
    </recommendedName>
</protein>
<dbReference type="AlphaFoldDB" id="A0A7J7M7K9"/>
<evidence type="ECO:0000259" key="2">
    <source>
        <dbReference type="PROSITE" id="PS50966"/>
    </source>
</evidence>
<dbReference type="GO" id="GO:0008270">
    <property type="term" value="F:zinc ion binding"/>
    <property type="evidence" value="ECO:0007669"/>
    <property type="project" value="UniProtKB-KW"/>
</dbReference>
<reference evidence="3 4" key="1">
    <citation type="journal article" date="2020" name="IScience">
        <title>Genome Sequencing of the Endangered Kingdonia uniflora (Circaeasteraceae, Ranunculales) Reveals Potential Mechanisms of Evolutionary Specialization.</title>
        <authorList>
            <person name="Sun Y."/>
            <person name="Deng T."/>
            <person name="Zhang A."/>
            <person name="Moore M.J."/>
            <person name="Landis J.B."/>
            <person name="Lin N."/>
            <person name="Zhang H."/>
            <person name="Zhang X."/>
            <person name="Huang J."/>
            <person name="Zhang X."/>
            <person name="Sun H."/>
            <person name="Wang H."/>
        </authorList>
    </citation>
    <scope>NUCLEOTIDE SEQUENCE [LARGE SCALE GENOMIC DNA]</scope>
    <source>
        <strain evidence="3">TB1705</strain>
        <tissue evidence="3">Leaf</tissue>
    </source>
</reference>
<name>A0A7J7M7K9_9MAGN</name>
<evidence type="ECO:0000313" key="3">
    <source>
        <dbReference type="EMBL" id="KAF6150865.1"/>
    </source>
</evidence>
<proteinExistence type="predicted"/>
<comment type="caution">
    <text evidence="3">The sequence shown here is derived from an EMBL/GenBank/DDBJ whole genome shotgun (WGS) entry which is preliminary data.</text>
</comment>
<dbReference type="Pfam" id="PF10551">
    <property type="entry name" value="MULE"/>
    <property type="match status" value="1"/>
</dbReference>
<organism evidence="3 4">
    <name type="scientific">Kingdonia uniflora</name>
    <dbReference type="NCBI Taxonomy" id="39325"/>
    <lineage>
        <taxon>Eukaryota</taxon>
        <taxon>Viridiplantae</taxon>
        <taxon>Streptophyta</taxon>
        <taxon>Embryophyta</taxon>
        <taxon>Tracheophyta</taxon>
        <taxon>Spermatophyta</taxon>
        <taxon>Magnoliopsida</taxon>
        <taxon>Ranunculales</taxon>
        <taxon>Circaeasteraceae</taxon>
        <taxon>Kingdonia</taxon>
    </lineage>
</organism>
<gene>
    <name evidence="3" type="ORF">GIB67_020948</name>
</gene>
<keyword evidence="4" id="KW-1185">Reference proteome</keyword>
<evidence type="ECO:0000256" key="1">
    <source>
        <dbReference type="PROSITE-ProRule" id="PRU00325"/>
    </source>
</evidence>
<accession>A0A7J7M7K9</accession>
<dbReference type="EMBL" id="JACGCM010001726">
    <property type="protein sequence ID" value="KAF6150865.1"/>
    <property type="molecule type" value="Genomic_DNA"/>
</dbReference>
<dbReference type="Proteomes" id="UP000541444">
    <property type="component" value="Unassembled WGS sequence"/>
</dbReference>
<evidence type="ECO:0000313" key="4">
    <source>
        <dbReference type="Proteomes" id="UP000541444"/>
    </source>
</evidence>